<evidence type="ECO:0000313" key="1">
    <source>
        <dbReference type="EMBL" id="EPS26903.1"/>
    </source>
</evidence>
<sequence length="77" mass="8523">MILFGEGARTTLEGQPLSLTMPDRDLQTSRLANEMAGDASVEAGNHSRWKLGQRQGSRRQCRINNRVVLDGAVEKRA</sequence>
<proteinExistence type="predicted"/>
<evidence type="ECO:0000313" key="2">
    <source>
        <dbReference type="Proteomes" id="UP000019376"/>
    </source>
</evidence>
<dbReference type="EMBL" id="KB644409">
    <property type="protein sequence ID" value="EPS26903.1"/>
    <property type="molecule type" value="Genomic_DNA"/>
</dbReference>
<reference evidence="1 2" key="1">
    <citation type="journal article" date="2013" name="PLoS ONE">
        <title>Genomic and secretomic analyses reveal unique features of the lignocellulolytic enzyme system of Penicillium decumbens.</title>
        <authorList>
            <person name="Liu G."/>
            <person name="Zhang L."/>
            <person name="Wei X."/>
            <person name="Zou G."/>
            <person name="Qin Y."/>
            <person name="Ma L."/>
            <person name="Li J."/>
            <person name="Zheng H."/>
            <person name="Wang S."/>
            <person name="Wang C."/>
            <person name="Xun L."/>
            <person name="Zhao G.-P."/>
            <person name="Zhou Z."/>
            <person name="Qu Y."/>
        </authorList>
    </citation>
    <scope>NUCLEOTIDE SEQUENCE [LARGE SCALE GENOMIC DNA]</scope>
    <source>
        <strain evidence="2">114-2 / CGMCC 5302</strain>
    </source>
</reference>
<keyword evidence="2" id="KW-1185">Reference proteome</keyword>
<gene>
    <name evidence="1" type="ORF">PDE_01843</name>
</gene>
<name>S8AM16_PENO1</name>
<dbReference type="Proteomes" id="UP000019376">
    <property type="component" value="Unassembled WGS sequence"/>
</dbReference>
<dbReference type="AlphaFoldDB" id="S8AM16"/>
<organism evidence="1 2">
    <name type="scientific">Penicillium oxalicum (strain 114-2 / CGMCC 5302)</name>
    <name type="common">Penicillium decumbens</name>
    <dbReference type="NCBI Taxonomy" id="933388"/>
    <lineage>
        <taxon>Eukaryota</taxon>
        <taxon>Fungi</taxon>
        <taxon>Dikarya</taxon>
        <taxon>Ascomycota</taxon>
        <taxon>Pezizomycotina</taxon>
        <taxon>Eurotiomycetes</taxon>
        <taxon>Eurotiomycetidae</taxon>
        <taxon>Eurotiales</taxon>
        <taxon>Aspergillaceae</taxon>
        <taxon>Penicillium</taxon>
    </lineage>
</organism>
<dbReference type="HOGENOM" id="CLU_2638838_0_0_1"/>
<protein>
    <submittedName>
        <fullName evidence="1">Uncharacterized protein</fullName>
    </submittedName>
</protein>
<accession>S8AM16</accession>